<dbReference type="InterPro" id="IPR019292">
    <property type="entry name" value="McrC"/>
</dbReference>
<evidence type="ECO:0000313" key="1">
    <source>
        <dbReference type="EMBL" id="BDS05063.1"/>
    </source>
</evidence>
<dbReference type="Pfam" id="PF10117">
    <property type="entry name" value="McrBC"/>
    <property type="match status" value="1"/>
</dbReference>
<proteinExistence type="predicted"/>
<organism evidence="1">
    <name type="scientific">Oceaniferula spumae</name>
    <dbReference type="NCBI Taxonomy" id="2979115"/>
    <lineage>
        <taxon>Bacteria</taxon>
        <taxon>Pseudomonadati</taxon>
        <taxon>Verrucomicrobiota</taxon>
        <taxon>Verrucomicrobiia</taxon>
        <taxon>Verrucomicrobiales</taxon>
        <taxon>Verrucomicrobiaceae</taxon>
        <taxon>Oceaniferula</taxon>
    </lineage>
</organism>
<dbReference type="PANTHER" id="PTHR38733">
    <property type="entry name" value="PROTEIN MCRC"/>
    <property type="match status" value="1"/>
</dbReference>
<gene>
    <name evidence="1" type="ORF">NT6N_01030</name>
</gene>
<protein>
    <submittedName>
        <fullName evidence="1">5-methylcytosine-specific restriction system specificity protein McrC</fullName>
    </submittedName>
</protein>
<reference evidence="1" key="1">
    <citation type="submission" date="2024-07" db="EMBL/GenBank/DDBJ databases">
        <title>Complete genome sequence of Verrucomicrobiaceae bacterium NT6N.</title>
        <authorList>
            <person name="Huang C."/>
            <person name="Takami H."/>
            <person name="Hamasaki K."/>
        </authorList>
    </citation>
    <scope>NUCLEOTIDE SEQUENCE</scope>
    <source>
        <strain evidence="1">NT6N</strain>
    </source>
</reference>
<dbReference type="PANTHER" id="PTHR38733:SF1">
    <property type="entry name" value="TYPE IV METHYL-DIRECTED RESTRICTION ENZYME ECOKMCRBC"/>
    <property type="match status" value="1"/>
</dbReference>
<sequence length="352" mass="41553">MSKVPIQNLYYLLSYAWNHKLREEDERDLDASHCPDLNNFFARILNRGVERLLARGLDRSYIGFEEQTARIRGSIDFPTCLKRQTMLKGQLHCKFDELSADVPHNRIIKACLRILASDKTVDSVVRIELRQRLRHFHDVRDTQLHLRDFYRLQLHRNNRHYRFILHLCHLIYTNLLPEQQQDGRRKFKDFLQDEKHMAWVFEHFVLNFAKANLTGAKCRAAGLTWQADEFSPDCHDLLPTMLTDVTIAWPDRKLILDCKYYADAIAAGQHGKQRFRTGHLYQLNAYLSNAAPDPGWEKVEGMLLYPTNGYALSHHFRLHGRHRVHLRTIDLNQSWLDIESQLMEILQNRMLS</sequence>
<dbReference type="InterPro" id="IPR014407">
    <property type="entry name" value="McrC_bac"/>
</dbReference>
<name>A0AAT9FGG4_9BACT</name>
<dbReference type="EMBL" id="AP026866">
    <property type="protein sequence ID" value="BDS05063.1"/>
    <property type="molecule type" value="Genomic_DNA"/>
</dbReference>
<dbReference type="KEGG" id="osu:NT6N_01030"/>
<dbReference type="REBASE" id="845259">
    <property type="entry name" value="VbaNT6NMcrBCP"/>
</dbReference>
<dbReference type="GO" id="GO:0009307">
    <property type="term" value="P:DNA restriction-modification system"/>
    <property type="evidence" value="ECO:0007669"/>
    <property type="project" value="InterPro"/>
</dbReference>
<accession>A0AAT9FGG4</accession>
<dbReference type="AlphaFoldDB" id="A0AAT9FGG4"/>
<dbReference type="PIRSF" id="PIRSF003109">
    <property type="entry name" value="McrC"/>
    <property type="match status" value="1"/>
</dbReference>